<dbReference type="PROSITE" id="PS00061">
    <property type="entry name" value="ADH_SHORT"/>
    <property type="match status" value="1"/>
</dbReference>
<dbReference type="EMBL" id="NMTY01000009">
    <property type="protein sequence ID" value="PDX81922.1"/>
    <property type="molecule type" value="Genomic_DNA"/>
</dbReference>
<dbReference type="PRINTS" id="PR00080">
    <property type="entry name" value="SDRFAMILY"/>
</dbReference>
<evidence type="ECO:0000313" key="3">
    <source>
        <dbReference type="EMBL" id="PDX81922.1"/>
    </source>
</evidence>
<dbReference type="GO" id="GO:0016616">
    <property type="term" value="F:oxidoreductase activity, acting on the CH-OH group of donors, NAD or NADP as acceptor"/>
    <property type="evidence" value="ECO:0007669"/>
    <property type="project" value="TreeGrafter"/>
</dbReference>
<dbReference type="PANTHER" id="PTHR42760">
    <property type="entry name" value="SHORT-CHAIN DEHYDROGENASES/REDUCTASES FAMILY MEMBER"/>
    <property type="match status" value="1"/>
</dbReference>
<dbReference type="AlphaFoldDB" id="A0A2A7AS58"/>
<dbReference type="GO" id="GO:0008206">
    <property type="term" value="P:bile acid metabolic process"/>
    <property type="evidence" value="ECO:0007669"/>
    <property type="project" value="UniProtKB-ARBA"/>
</dbReference>
<dbReference type="Pfam" id="PF13561">
    <property type="entry name" value="adh_short_C2"/>
    <property type="match status" value="1"/>
</dbReference>
<comment type="similarity">
    <text evidence="1">Belongs to the short-chain dehydrogenases/reductases (SDR) family.</text>
</comment>
<dbReference type="EMBL" id="NMTZ01000025">
    <property type="protein sequence ID" value="PDX83564.1"/>
    <property type="molecule type" value="Genomic_DNA"/>
</dbReference>
<dbReference type="PRINTS" id="PR00081">
    <property type="entry name" value="GDHRDH"/>
</dbReference>
<name>A0A2A7AS58_9FIRM</name>
<dbReference type="RefSeq" id="WP_097779824.1">
    <property type="nucleotide sequence ID" value="NZ_NMTY01000009.1"/>
</dbReference>
<evidence type="ECO:0000313" key="6">
    <source>
        <dbReference type="Proteomes" id="UP000220480"/>
    </source>
</evidence>
<reference evidence="3" key="2">
    <citation type="submission" date="2017-07" db="EMBL/GenBank/DDBJ databases">
        <authorList>
            <person name="Sun Z.S."/>
            <person name="Albrecht U."/>
            <person name="Echele G."/>
            <person name="Lee C.C."/>
        </authorList>
    </citation>
    <scope>NUCLEOTIDE SEQUENCE</scope>
    <source>
        <strain evidence="3">CNCM I 4575</strain>
        <strain evidence="4">CNCM I 4644</strain>
    </source>
</reference>
<gene>
    <name evidence="3" type="ORF">CGS58_05170</name>
    <name evidence="4" type="ORF">CGS59_09995</name>
</gene>
<proteinExistence type="inferred from homology"/>
<dbReference type="Proteomes" id="UP000220005">
    <property type="component" value="Unassembled WGS sequence"/>
</dbReference>
<dbReference type="InterPro" id="IPR002347">
    <property type="entry name" value="SDR_fam"/>
</dbReference>
<evidence type="ECO:0000256" key="1">
    <source>
        <dbReference type="ARBA" id="ARBA00006484"/>
    </source>
</evidence>
<dbReference type="Proteomes" id="UP000220480">
    <property type="component" value="Unassembled WGS sequence"/>
</dbReference>
<evidence type="ECO:0000313" key="4">
    <source>
        <dbReference type="EMBL" id="PDX83564.1"/>
    </source>
</evidence>
<keyword evidence="2" id="KW-0560">Oxidoreductase</keyword>
<sequence>MKMMNFNSVRDKVAIVTGASRGIGRAIAECFGENGMKVVCAARSAQQGQAVADGICVKGGDAIFIQTDCSKASAIKELVDKTVAHYGKLDGVVSNAGIGMGGTPLHEYEVEDYEKIFSLNSEGVFAGMKYGAEAILKSHSEGGFLINVASVAGLVPQRGQALYSATKFGVVGMTRAAALDYAEYGITVNAICPGYTKTSIFGDAPAAAMDFFASDCPAKRMGDPEECAALALFLASGLARYITGAAIPVDGALSAGHQSISSWKHPEILTGGKLNSQSTIAALMENEAAKAIVEQYLPGFAENQQAKAAYGMTFGKIGPMLGLPEAALKALLDALDNL</sequence>
<evidence type="ECO:0000313" key="5">
    <source>
        <dbReference type="Proteomes" id="UP000220005"/>
    </source>
</evidence>
<dbReference type="FunFam" id="3.40.50.720:FF:000084">
    <property type="entry name" value="Short-chain dehydrogenase reductase"/>
    <property type="match status" value="1"/>
</dbReference>
<accession>A0A2A7AS58</accession>
<dbReference type="PANTHER" id="PTHR42760:SF124">
    <property type="entry name" value="SHORT-CHAIN DEHYDROGENASE_REDUCTASE"/>
    <property type="match status" value="1"/>
</dbReference>
<evidence type="ECO:0000256" key="2">
    <source>
        <dbReference type="ARBA" id="ARBA00023002"/>
    </source>
</evidence>
<dbReference type="CDD" id="cd05233">
    <property type="entry name" value="SDR_c"/>
    <property type="match status" value="1"/>
</dbReference>
<comment type="caution">
    <text evidence="3">The sequence shown here is derived from an EMBL/GenBank/DDBJ whole genome shotgun (WGS) entry which is preliminary data.</text>
</comment>
<organism evidence="3 5">
    <name type="scientific">Faecalibacterium prausnitzii</name>
    <dbReference type="NCBI Taxonomy" id="853"/>
    <lineage>
        <taxon>Bacteria</taxon>
        <taxon>Bacillati</taxon>
        <taxon>Bacillota</taxon>
        <taxon>Clostridia</taxon>
        <taxon>Eubacteriales</taxon>
        <taxon>Oscillospiraceae</taxon>
        <taxon>Faecalibacterium</taxon>
    </lineage>
</organism>
<dbReference type="InterPro" id="IPR020904">
    <property type="entry name" value="Sc_DH/Rdtase_CS"/>
</dbReference>
<dbReference type="InterPro" id="IPR036291">
    <property type="entry name" value="NAD(P)-bd_dom_sf"/>
</dbReference>
<dbReference type="SUPFAM" id="SSF51735">
    <property type="entry name" value="NAD(P)-binding Rossmann-fold domains"/>
    <property type="match status" value="1"/>
</dbReference>
<reference evidence="5 6" key="1">
    <citation type="journal article" date="2017" name="Front. Microbiol.">
        <title>New Insights into the Diversity of the Genus Faecalibacterium.</title>
        <authorList>
            <person name="Benevides L."/>
            <person name="Burman S."/>
            <person name="Martin R."/>
            <person name="Robert V."/>
            <person name="Thomas M."/>
            <person name="Miquel S."/>
            <person name="Chain F."/>
            <person name="Sokol H."/>
            <person name="Bermudez-Humaran L.G."/>
            <person name="Morrison M."/>
            <person name="Langella P."/>
            <person name="Azevedo V.A."/>
            <person name="Chatel J.M."/>
            <person name="Soares S."/>
        </authorList>
    </citation>
    <scope>NUCLEOTIDE SEQUENCE [LARGE SCALE GENOMIC DNA]</scope>
    <source>
        <strain evidence="3 5">CNCM I 4575</strain>
        <strain evidence="4 6">CNCM I 4644</strain>
    </source>
</reference>
<protein>
    <submittedName>
        <fullName evidence="3">3-oxoacyl-ACP reductase</fullName>
    </submittedName>
</protein>
<dbReference type="Gene3D" id="3.40.50.720">
    <property type="entry name" value="NAD(P)-binding Rossmann-like Domain"/>
    <property type="match status" value="1"/>
</dbReference>